<name>A0A0F9P9Y9_9ZZZZ</name>
<proteinExistence type="predicted"/>
<dbReference type="EMBL" id="LAZR01002543">
    <property type="protein sequence ID" value="KKN28680.1"/>
    <property type="molecule type" value="Genomic_DNA"/>
</dbReference>
<evidence type="ECO:0000313" key="1">
    <source>
        <dbReference type="EMBL" id="KKN28680.1"/>
    </source>
</evidence>
<protein>
    <submittedName>
        <fullName evidence="1">Uncharacterized protein</fullName>
    </submittedName>
</protein>
<comment type="caution">
    <text evidence="1">The sequence shown here is derived from an EMBL/GenBank/DDBJ whole genome shotgun (WGS) entry which is preliminary data.</text>
</comment>
<gene>
    <name evidence="1" type="ORF">LCGC14_0851920</name>
</gene>
<sequence>MAPGDYTLTDHGTFSISSIELKNAVDGVNITDVQFISGGRLHLVPAGEGQISVLEVEVSG</sequence>
<organism evidence="1">
    <name type="scientific">marine sediment metagenome</name>
    <dbReference type="NCBI Taxonomy" id="412755"/>
    <lineage>
        <taxon>unclassified sequences</taxon>
        <taxon>metagenomes</taxon>
        <taxon>ecological metagenomes</taxon>
    </lineage>
</organism>
<dbReference type="AlphaFoldDB" id="A0A0F9P9Y9"/>
<accession>A0A0F9P9Y9</accession>
<reference evidence="1" key="1">
    <citation type="journal article" date="2015" name="Nature">
        <title>Complex archaea that bridge the gap between prokaryotes and eukaryotes.</title>
        <authorList>
            <person name="Spang A."/>
            <person name="Saw J.H."/>
            <person name="Jorgensen S.L."/>
            <person name="Zaremba-Niedzwiedzka K."/>
            <person name="Martijn J."/>
            <person name="Lind A.E."/>
            <person name="van Eijk R."/>
            <person name="Schleper C."/>
            <person name="Guy L."/>
            <person name="Ettema T.J."/>
        </authorList>
    </citation>
    <scope>NUCLEOTIDE SEQUENCE</scope>
</reference>